<sequence length="62" mass="7086">MDGYSLWAALALVLVVEGLLPFLSPTRWRRMFQQMLALQDGQLRFFGLCSIIAGLLLLWMVD</sequence>
<comment type="caution">
    <text evidence="2">The sequence shown here is derived from an EMBL/GenBank/DDBJ whole genome shotgun (WGS) entry which is preliminary data.</text>
</comment>
<dbReference type="Pfam" id="PF09838">
    <property type="entry name" value="DUF2065"/>
    <property type="match status" value="1"/>
</dbReference>
<keyword evidence="3" id="KW-1185">Reference proteome</keyword>
<feature type="transmembrane region" description="Helical" evidence="1">
    <location>
        <begin position="43"/>
        <end position="61"/>
    </location>
</feature>
<proteinExistence type="predicted"/>
<dbReference type="PANTHER" id="PTHR38602">
    <property type="entry name" value="INNER MEMBRANE PROTEIN-RELATED"/>
    <property type="match status" value="1"/>
</dbReference>
<gene>
    <name evidence="2" type="ORF">J2X19_001447</name>
</gene>
<name>A0ABU2C6A3_9BURK</name>
<dbReference type="PANTHER" id="PTHR38602:SF1">
    <property type="entry name" value="INNER MEMBRANE PROTEIN"/>
    <property type="match status" value="1"/>
</dbReference>
<evidence type="ECO:0000256" key="1">
    <source>
        <dbReference type="SAM" id="Phobius"/>
    </source>
</evidence>
<protein>
    <submittedName>
        <fullName evidence="2">Uncharacterized protein YjeT (DUF2065 family)</fullName>
    </submittedName>
</protein>
<feature type="transmembrane region" description="Helical" evidence="1">
    <location>
        <begin position="6"/>
        <end position="23"/>
    </location>
</feature>
<organism evidence="2 3">
    <name type="scientific">Rhodoferax ferrireducens</name>
    <dbReference type="NCBI Taxonomy" id="192843"/>
    <lineage>
        <taxon>Bacteria</taxon>
        <taxon>Pseudomonadati</taxon>
        <taxon>Pseudomonadota</taxon>
        <taxon>Betaproteobacteria</taxon>
        <taxon>Burkholderiales</taxon>
        <taxon>Comamonadaceae</taxon>
        <taxon>Rhodoferax</taxon>
    </lineage>
</organism>
<dbReference type="RefSeq" id="WP_310371983.1">
    <property type="nucleotide sequence ID" value="NZ_JAVDXT010000001.1"/>
</dbReference>
<dbReference type="InterPro" id="IPR019201">
    <property type="entry name" value="DUF2065"/>
</dbReference>
<reference evidence="2 3" key="1">
    <citation type="submission" date="2023-07" db="EMBL/GenBank/DDBJ databases">
        <title>Sorghum-associated microbial communities from plants grown in Nebraska, USA.</title>
        <authorList>
            <person name="Schachtman D."/>
        </authorList>
    </citation>
    <scope>NUCLEOTIDE SEQUENCE [LARGE SCALE GENOMIC DNA]</scope>
    <source>
        <strain evidence="2 3">BE313</strain>
    </source>
</reference>
<keyword evidence="1" id="KW-0472">Membrane</keyword>
<evidence type="ECO:0000313" key="3">
    <source>
        <dbReference type="Proteomes" id="UP001180487"/>
    </source>
</evidence>
<keyword evidence="1" id="KW-1133">Transmembrane helix</keyword>
<evidence type="ECO:0000313" key="2">
    <source>
        <dbReference type="EMBL" id="MDR7376789.1"/>
    </source>
</evidence>
<keyword evidence="1" id="KW-0812">Transmembrane</keyword>
<dbReference type="EMBL" id="JAVDXT010000001">
    <property type="protein sequence ID" value="MDR7376789.1"/>
    <property type="molecule type" value="Genomic_DNA"/>
</dbReference>
<dbReference type="Proteomes" id="UP001180487">
    <property type="component" value="Unassembled WGS sequence"/>
</dbReference>
<accession>A0ABU2C6A3</accession>